<keyword evidence="2" id="KW-1133">Transmembrane helix</keyword>
<dbReference type="Proteomes" id="UP000308549">
    <property type="component" value="Unassembled WGS sequence"/>
</dbReference>
<name>A0A4U0U9F0_9PEZI</name>
<feature type="domain" description="DUF7137" evidence="4">
    <location>
        <begin position="136"/>
        <end position="275"/>
    </location>
</feature>
<keyword evidence="2" id="KW-0472">Membrane</keyword>
<protein>
    <recommendedName>
        <fullName evidence="4">DUF7137 domain-containing protein</fullName>
    </recommendedName>
</protein>
<keyword evidence="2" id="KW-0812">Transmembrane</keyword>
<dbReference type="OrthoDB" id="2435509at2759"/>
<evidence type="ECO:0000313" key="6">
    <source>
        <dbReference type="Proteomes" id="UP000308549"/>
    </source>
</evidence>
<dbReference type="Pfam" id="PF23585">
    <property type="entry name" value="DUF7137"/>
    <property type="match status" value="1"/>
</dbReference>
<dbReference type="EMBL" id="NAJL01000006">
    <property type="protein sequence ID" value="TKA31960.1"/>
    <property type="molecule type" value="Genomic_DNA"/>
</dbReference>
<feature type="compositionally biased region" description="Low complexity" evidence="1">
    <location>
        <begin position="115"/>
        <end position="131"/>
    </location>
</feature>
<evidence type="ECO:0000259" key="4">
    <source>
        <dbReference type="Pfam" id="PF23585"/>
    </source>
</evidence>
<feature type="signal peptide" evidence="3">
    <location>
        <begin position="1"/>
        <end position="19"/>
    </location>
</feature>
<feature type="transmembrane region" description="Helical" evidence="2">
    <location>
        <begin position="288"/>
        <end position="311"/>
    </location>
</feature>
<evidence type="ECO:0000256" key="3">
    <source>
        <dbReference type="SAM" id="SignalP"/>
    </source>
</evidence>
<feature type="compositionally biased region" description="Polar residues" evidence="1">
    <location>
        <begin position="42"/>
        <end position="59"/>
    </location>
</feature>
<keyword evidence="3" id="KW-0732">Signal</keyword>
<evidence type="ECO:0000256" key="1">
    <source>
        <dbReference type="SAM" id="MobiDB-lite"/>
    </source>
</evidence>
<feature type="region of interest" description="Disordered" evidence="1">
    <location>
        <begin position="41"/>
        <end position="137"/>
    </location>
</feature>
<accession>A0A4U0U9F0</accession>
<proteinExistence type="predicted"/>
<organism evidence="5 6">
    <name type="scientific">Salinomyces thailandicus</name>
    <dbReference type="NCBI Taxonomy" id="706561"/>
    <lineage>
        <taxon>Eukaryota</taxon>
        <taxon>Fungi</taxon>
        <taxon>Dikarya</taxon>
        <taxon>Ascomycota</taxon>
        <taxon>Pezizomycotina</taxon>
        <taxon>Dothideomycetes</taxon>
        <taxon>Dothideomycetidae</taxon>
        <taxon>Mycosphaerellales</taxon>
        <taxon>Teratosphaeriaceae</taxon>
        <taxon>Salinomyces</taxon>
    </lineage>
</organism>
<dbReference type="InterPro" id="IPR055561">
    <property type="entry name" value="DUF7137"/>
</dbReference>
<comment type="caution">
    <text evidence="5">The sequence shown here is derived from an EMBL/GenBank/DDBJ whole genome shotgun (WGS) entry which is preliminary data.</text>
</comment>
<dbReference type="PANTHER" id="PTHR42028:SF1">
    <property type="entry name" value="YALI0E30657P"/>
    <property type="match status" value="1"/>
</dbReference>
<evidence type="ECO:0000256" key="2">
    <source>
        <dbReference type="SAM" id="Phobius"/>
    </source>
</evidence>
<evidence type="ECO:0000313" key="5">
    <source>
        <dbReference type="EMBL" id="TKA31960.1"/>
    </source>
</evidence>
<reference evidence="5 6" key="1">
    <citation type="submission" date="2017-03" db="EMBL/GenBank/DDBJ databases">
        <title>Genomes of endolithic fungi from Antarctica.</title>
        <authorList>
            <person name="Coleine C."/>
            <person name="Masonjones S."/>
            <person name="Stajich J.E."/>
        </authorList>
    </citation>
    <scope>NUCLEOTIDE SEQUENCE [LARGE SCALE GENOMIC DNA]</scope>
    <source>
        <strain evidence="5 6">CCFEE 6315</strain>
    </source>
</reference>
<keyword evidence="6" id="KW-1185">Reference proteome</keyword>
<feature type="compositionally biased region" description="Low complexity" evidence="1">
    <location>
        <begin position="60"/>
        <end position="105"/>
    </location>
</feature>
<gene>
    <name evidence="5" type="ORF">B0A50_01205</name>
</gene>
<feature type="chain" id="PRO_5020397954" description="DUF7137 domain-containing protein" evidence="3">
    <location>
        <begin position="20"/>
        <end position="312"/>
    </location>
</feature>
<sequence length="312" mass="32837">MRPTQIFASISLLSAASSAWPSVWRPLEAVKRELEPLMVRQDSGTSSGFDLSFSGKQGNTATTEESSAAATSNGDATTTDNSDASSTGSDNSETTATGKQTGKTTDASKTDSSKTGKSAKSTDQTKTSSTSIDARLPAGGLSMVTPNVYTSRYYKIGTEAGKDFVTFAWNFTSLSVTPSAVDVLASCSLNSETYTIATNLTISHATQSVIWDTGKYQESATVPLLTETYTLIIHDAAKDVSATAGAGYLGTWSQFTFGMYTPQAYTPLSDWVCATCNGALSSTERQTLGFMFGMAGLTVLSFGWFTGAAGLW</sequence>
<dbReference type="AlphaFoldDB" id="A0A4U0U9F0"/>
<dbReference type="PANTHER" id="PTHR42028">
    <property type="entry name" value="CHROMOSOME 1, WHOLE GENOME SHOTGUN SEQUENCE"/>
    <property type="match status" value="1"/>
</dbReference>